<dbReference type="Proteomes" id="UP000256774">
    <property type="component" value="Unassembled WGS sequence"/>
</dbReference>
<dbReference type="Gene3D" id="2.30.30.320">
    <property type="entry name" value="DUF1653-like domain"/>
    <property type="match status" value="1"/>
</dbReference>
<sequence>MPRTSDTTPPALARGVYRHYKGAHYHVLDLVRHSETEEWLVYYRTCYGDWSRWVRPYGMFIEQVVIAGVEQPRFDYVAAELAELNLIEPESCR</sequence>
<evidence type="ECO:0000313" key="2">
    <source>
        <dbReference type="EMBL" id="REH37556.1"/>
    </source>
</evidence>
<dbReference type="InterPro" id="IPR037135">
    <property type="entry name" value="DUF1653-like_dom_sf"/>
</dbReference>
<organism evidence="2 3">
    <name type="scientific">Paraperlucidibaca baekdonensis</name>
    <dbReference type="NCBI Taxonomy" id="748120"/>
    <lineage>
        <taxon>Bacteria</taxon>
        <taxon>Pseudomonadati</taxon>
        <taxon>Pseudomonadota</taxon>
        <taxon>Gammaproteobacteria</taxon>
        <taxon>Moraxellales</taxon>
        <taxon>Moraxellaceae</taxon>
        <taxon>Paraperlucidibaca</taxon>
    </lineage>
</organism>
<dbReference type="Pfam" id="PF07866">
    <property type="entry name" value="DUF1653"/>
    <property type="match status" value="1"/>
</dbReference>
<proteinExistence type="predicted"/>
<dbReference type="AlphaFoldDB" id="A0A3E0H3B2"/>
<protein>
    <submittedName>
        <fullName evidence="2">Uncharacterized protein DUF1653</fullName>
    </submittedName>
</protein>
<reference evidence="2 3" key="1">
    <citation type="submission" date="2018-08" db="EMBL/GenBank/DDBJ databases">
        <title>Genomic Encyclopedia of Type Strains, Phase IV (KMG-IV): sequencing the most valuable type-strain genomes for metagenomic binning, comparative biology and taxonomic classification.</title>
        <authorList>
            <person name="Goeker M."/>
        </authorList>
    </citation>
    <scope>NUCLEOTIDE SEQUENCE [LARGE SCALE GENOMIC DNA]</scope>
    <source>
        <strain evidence="2 3">DSM 26022</strain>
    </source>
</reference>
<dbReference type="InterPro" id="IPR023387">
    <property type="entry name" value="DUF1653-like_dom"/>
</dbReference>
<dbReference type="EMBL" id="QUNR01000003">
    <property type="protein sequence ID" value="REH37556.1"/>
    <property type="molecule type" value="Genomic_DNA"/>
</dbReference>
<name>A0A3E0H3B2_9GAMM</name>
<comment type="caution">
    <text evidence="2">The sequence shown here is derived from an EMBL/GenBank/DDBJ whole genome shotgun (WGS) entry which is preliminary data.</text>
</comment>
<dbReference type="OrthoDB" id="371169at2"/>
<gene>
    <name evidence="2" type="ORF">DFR26_1331</name>
</gene>
<accession>A0A3E0H3B2</accession>
<evidence type="ECO:0000313" key="3">
    <source>
        <dbReference type="Proteomes" id="UP000256774"/>
    </source>
</evidence>
<feature type="domain" description="DUF1653" evidence="1">
    <location>
        <begin position="15"/>
        <end position="75"/>
    </location>
</feature>
<keyword evidence="3" id="KW-1185">Reference proteome</keyword>
<evidence type="ECO:0000259" key="1">
    <source>
        <dbReference type="Pfam" id="PF07866"/>
    </source>
</evidence>